<protein>
    <submittedName>
        <fullName evidence="3">Glucosaminidase domain-containing protein</fullName>
    </submittedName>
</protein>
<keyword evidence="2" id="KW-0812">Transmembrane</keyword>
<dbReference type="Proteomes" id="UP000878956">
    <property type="component" value="Unassembled WGS sequence"/>
</dbReference>
<keyword evidence="2" id="KW-1133">Transmembrane helix</keyword>
<feature type="transmembrane region" description="Helical" evidence="2">
    <location>
        <begin position="12"/>
        <end position="31"/>
    </location>
</feature>
<name>A0AAN5VRG1_CLODI</name>
<evidence type="ECO:0000313" key="3">
    <source>
        <dbReference type="EMBL" id="HBH1544408.1"/>
    </source>
</evidence>
<reference evidence="3" key="1">
    <citation type="journal article" date="2018" name="Genome Biol.">
        <title>SKESA: strategic k-mer extension for scrupulous assemblies.</title>
        <authorList>
            <person name="Souvorov A."/>
            <person name="Agarwala R."/>
            <person name="Lipman D.J."/>
        </authorList>
    </citation>
    <scope>NUCLEOTIDE SEQUENCE</scope>
    <source>
        <strain evidence="3">HN1000</strain>
    </source>
</reference>
<keyword evidence="1" id="KW-0175">Coiled coil</keyword>
<gene>
    <name evidence="3" type="ORF">KRM00_003957</name>
</gene>
<evidence type="ECO:0000256" key="1">
    <source>
        <dbReference type="SAM" id="Coils"/>
    </source>
</evidence>
<proteinExistence type="predicted"/>
<organism evidence="3 4">
    <name type="scientific">Clostridioides difficile</name>
    <name type="common">Peptoclostridium difficile</name>
    <dbReference type="NCBI Taxonomy" id="1496"/>
    <lineage>
        <taxon>Bacteria</taxon>
        <taxon>Bacillati</taxon>
        <taxon>Bacillota</taxon>
        <taxon>Clostridia</taxon>
        <taxon>Peptostreptococcales</taxon>
        <taxon>Peptostreptococcaceae</taxon>
        <taxon>Clostridioides</taxon>
    </lineage>
</organism>
<sequence>MDIFDHILSSSLISILKYKIVLFILTFSVLFSCIERNAFAVTPNLDYEQQRIKLNKDITSSENKLSEIDNTIKNIKNSIKTNTGNLNIVKSKYKVKKDINTYKFKNLSKDNLDILELVLKSNSLSELMNNLDIMTKLFVVNNKSLNDLNEKEKQLIELQELNLTKLEKANKDKKNEEEKLKSLKTELLKLKEIIERKPNEKISFNPENLLEKSNVSIEDLYKALEGTALYELAPIYVEAENTYGVNAIFLASLTAQESAWGTSQRAINDNNLTGFGVYSPSSNGINSNTKRDNILRTAKTLREKYLTVGGVYYNGLSIHGVNTMYCMLPFGGPDYNWSSSITKIGNLLIDKMQ</sequence>
<dbReference type="GO" id="GO:0004040">
    <property type="term" value="F:amidase activity"/>
    <property type="evidence" value="ECO:0007669"/>
    <property type="project" value="InterPro"/>
</dbReference>
<dbReference type="EMBL" id="DAEPXK010000079">
    <property type="protein sequence ID" value="HBH1544408.1"/>
    <property type="molecule type" value="Genomic_DNA"/>
</dbReference>
<keyword evidence="2" id="KW-0472">Membrane</keyword>
<comment type="caution">
    <text evidence="3">The sequence shown here is derived from an EMBL/GenBank/DDBJ whole genome shotgun (WGS) entry which is preliminary data.</text>
</comment>
<evidence type="ECO:0000313" key="4">
    <source>
        <dbReference type="Proteomes" id="UP000878956"/>
    </source>
</evidence>
<accession>A0AAN5VRG1</accession>
<dbReference type="AlphaFoldDB" id="A0AAN5VRG1"/>
<feature type="coiled-coil region" evidence="1">
    <location>
        <begin position="141"/>
        <end position="193"/>
    </location>
</feature>
<reference evidence="3" key="2">
    <citation type="submission" date="2021-06" db="EMBL/GenBank/DDBJ databases">
        <authorList>
            <consortium name="NCBI Pathogen Detection Project"/>
        </authorList>
    </citation>
    <scope>NUCLEOTIDE SEQUENCE</scope>
    <source>
        <strain evidence="3">HN1000</strain>
    </source>
</reference>
<evidence type="ECO:0000256" key="2">
    <source>
        <dbReference type="SAM" id="Phobius"/>
    </source>
</evidence>